<keyword evidence="7" id="KW-0808">Transferase</keyword>
<gene>
    <name evidence="7" type="ORF">TresaDRAFT_1699</name>
</gene>
<dbReference type="SMART" id="SM00740">
    <property type="entry name" value="PASTA"/>
    <property type="match status" value="1"/>
</dbReference>
<evidence type="ECO:0000256" key="4">
    <source>
        <dbReference type="SAM" id="MobiDB-lite"/>
    </source>
</evidence>
<dbReference type="Proteomes" id="UP000003571">
    <property type="component" value="Unassembled WGS sequence"/>
</dbReference>
<evidence type="ECO:0000256" key="5">
    <source>
        <dbReference type="SAM" id="Phobius"/>
    </source>
</evidence>
<feature type="region of interest" description="Disordered" evidence="4">
    <location>
        <begin position="45"/>
        <end position="67"/>
    </location>
</feature>
<dbReference type="SUPFAM" id="SSF54184">
    <property type="entry name" value="Penicillin-binding protein 2x (pbp-2x), c-terminal domain"/>
    <property type="match status" value="1"/>
</dbReference>
<keyword evidence="2" id="KW-0645">Protease</keyword>
<dbReference type="PROSITE" id="PS51178">
    <property type="entry name" value="PASTA"/>
    <property type="match status" value="1"/>
</dbReference>
<dbReference type="GO" id="GO:0004180">
    <property type="term" value="F:carboxypeptidase activity"/>
    <property type="evidence" value="ECO:0007669"/>
    <property type="project" value="UniProtKB-KW"/>
</dbReference>
<dbReference type="Gene3D" id="3.40.710.10">
    <property type="entry name" value="DD-peptidase/beta-lactamase superfamily"/>
    <property type="match status" value="1"/>
</dbReference>
<accession>H7EK60</accession>
<dbReference type="GO" id="GO:0008658">
    <property type="term" value="F:penicillin binding"/>
    <property type="evidence" value="ECO:0007669"/>
    <property type="project" value="InterPro"/>
</dbReference>
<dbReference type="Pfam" id="PF03717">
    <property type="entry name" value="PBP_dimer"/>
    <property type="match status" value="1"/>
</dbReference>
<comment type="caution">
    <text evidence="7">The sequence shown here is derived from an EMBL/GenBank/DDBJ whole genome shotgun (WGS) entry which is preliminary data.</text>
</comment>
<dbReference type="SUPFAM" id="SSF56601">
    <property type="entry name" value="beta-lactamase/transpeptidase-like"/>
    <property type="match status" value="1"/>
</dbReference>
<dbReference type="GO" id="GO:0005886">
    <property type="term" value="C:plasma membrane"/>
    <property type="evidence" value="ECO:0007669"/>
    <property type="project" value="TreeGrafter"/>
</dbReference>
<dbReference type="EC" id="2.4.1.129" evidence="7"/>
<dbReference type="PATRIC" id="fig|907348.3.peg.1267"/>
<evidence type="ECO:0000313" key="8">
    <source>
        <dbReference type="Proteomes" id="UP000003571"/>
    </source>
</evidence>
<dbReference type="InterPro" id="IPR050515">
    <property type="entry name" value="Beta-lactam/transpept"/>
</dbReference>
<evidence type="ECO:0000313" key="7">
    <source>
        <dbReference type="EMBL" id="EIC01947.1"/>
    </source>
</evidence>
<evidence type="ECO:0000256" key="2">
    <source>
        <dbReference type="ARBA" id="ARBA00022645"/>
    </source>
</evidence>
<dbReference type="InterPro" id="IPR012338">
    <property type="entry name" value="Beta-lactam/transpept-like"/>
</dbReference>
<keyword evidence="3 5" id="KW-0472">Membrane</keyword>
<dbReference type="Gene3D" id="3.90.1310.10">
    <property type="entry name" value="Penicillin-binding protein 2a (Domain 2)"/>
    <property type="match status" value="1"/>
</dbReference>
<keyword evidence="7" id="KW-0328">Glycosyltransferase</keyword>
<dbReference type="InterPro" id="IPR001460">
    <property type="entry name" value="PCN-bd_Tpept"/>
</dbReference>
<evidence type="ECO:0000256" key="1">
    <source>
        <dbReference type="ARBA" id="ARBA00004370"/>
    </source>
</evidence>
<dbReference type="EMBL" id="AGRW01000044">
    <property type="protein sequence ID" value="EIC01947.1"/>
    <property type="molecule type" value="Genomic_DNA"/>
</dbReference>
<dbReference type="GO" id="GO:0071555">
    <property type="term" value="P:cell wall organization"/>
    <property type="evidence" value="ECO:0007669"/>
    <property type="project" value="TreeGrafter"/>
</dbReference>
<feature type="transmembrane region" description="Helical" evidence="5">
    <location>
        <begin position="12"/>
        <end position="35"/>
    </location>
</feature>
<dbReference type="STRING" id="907348.TresaDRAFT_1699"/>
<dbReference type="RefSeq" id="WP_002703884.1">
    <property type="nucleotide sequence ID" value="NZ_AGRW01000044.1"/>
</dbReference>
<dbReference type="InterPro" id="IPR005311">
    <property type="entry name" value="PBP_dimer"/>
</dbReference>
<keyword evidence="2" id="KW-0121">Carboxypeptidase</keyword>
<evidence type="ECO:0000259" key="6">
    <source>
        <dbReference type="PROSITE" id="PS51178"/>
    </source>
</evidence>
<dbReference type="Gene3D" id="3.30.450.330">
    <property type="match status" value="1"/>
</dbReference>
<dbReference type="CDD" id="cd06575">
    <property type="entry name" value="PASTA_Pbp2x-like_2"/>
    <property type="match status" value="1"/>
</dbReference>
<name>H7EK60_9SPIR</name>
<feature type="compositionally biased region" description="Low complexity" evidence="4">
    <location>
        <begin position="45"/>
        <end position="58"/>
    </location>
</feature>
<keyword evidence="5" id="KW-1133">Transmembrane helix</keyword>
<dbReference type="GO" id="GO:0016757">
    <property type="term" value="F:glycosyltransferase activity"/>
    <property type="evidence" value="ECO:0007669"/>
    <property type="project" value="UniProtKB-KW"/>
</dbReference>
<comment type="subcellular location">
    <subcellularLocation>
        <location evidence="1">Membrane</location>
    </subcellularLocation>
</comment>
<keyword evidence="8" id="KW-1185">Reference proteome</keyword>
<keyword evidence="5" id="KW-0812">Transmembrane</keyword>
<dbReference type="PANTHER" id="PTHR30627">
    <property type="entry name" value="PEPTIDOGLYCAN D,D-TRANSPEPTIDASE"/>
    <property type="match status" value="1"/>
</dbReference>
<protein>
    <submittedName>
        <fullName evidence="7">Peptidoglycan glycosyltransferase</fullName>
        <ecNumber evidence="7">2.4.1.129</ecNumber>
    </submittedName>
</protein>
<keyword evidence="2" id="KW-0378">Hydrolase</keyword>
<dbReference type="Pfam" id="PF03793">
    <property type="entry name" value="PASTA"/>
    <property type="match status" value="1"/>
</dbReference>
<dbReference type="InterPro" id="IPR005543">
    <property type="entry name" value="PASTA_dom"/>
</dbReference>
<organism evidence="7 8">
    <name type="scientific">Treponema saccharophilum DSM 2985</name>
    <dbReference type="NCBI Taxonomy" id="907348"/>
    <lineage>
        <taxon>Bacteria</taxon>
        <taxon>Pseudomonadati</taxon>
        <taxon>Spirochaetota</taxon>
        <taxon>Spirochaetia</taxon>
        <taxon>Spirochaetales</taxon>
        <taxon>Treponemataceae</taxon>
        <taxon>Treponema</taxon>
    </lineage>
</organism>
<dbReference type="PANTHER" id="PTHR30627:SF1">
    <property type="entry name" value="PEPTIDOGLYCAN D,D-TRANSPEPTIDASE FTSI"/>
    <property type="match status" value="1"/>
</dbReference>
<dbReference type="SUPFAM" id="SSF56519">
    <property type="entry name" value="Penicillin binding protein dimerisation domain"/>
    <property type="match status" value="1"/>
</dbReference>
<evidence type="ECO:0000256" key="3">
    <source>
        <dbReference type="ARBA" id="ARBA00023136"/>
    </source>
</evidence>
<dbReference type="Pfam" id="PF00905">
    <property type="entry name" value="Transpeptidase"/>
    <property type="match status" value="1"/>
</dbReference>
<sequence>MQVNGYIKKWPMVAIIALTTLFSLVIIVKFGVYSFSGSSSSQGSVIASSPQQNQQAPQKVPSGDNIHRGSIFDRNGKALAVATNYYHFGVTPSAIRNPQIFAKIVSPILGETEKSILKILSENAKASFVYIKKKIDQTTYEDLRRMCEKNGYTTAVVRYDKIPGRVYPENDLASQLIGFMGAEGRGLAGIEYSMQDTLSPMTGIRGEEIQGKNIYLTIDANLQSQLEKIAMDAMESTQAESMMLVAADAKNGEILSYISYPSVNLNEYTSATKEQMMDRPAAESYEPGSVFKIFSVASFLDEGVIKPDEVFVCDGTYEKKTNSGERIRITCLGQHGSVTAREALKYSCNDALAQMSEKIESEIFLKKLRSFGFGAKTGVELPGETAGSLKNTSDRYWSARSKPTIAIGQEIGVSALQMVQAATVLANGGVPVQLSFISKIVNSRGEEEFVHEPVRKNRVIRESTAKYLLNCMETVAQSGTGIRSQIDDVSIGVKTGTAQMADIKTGGYSDTDFLSNCIAVFPVENPEIILYIVIEKAKGETYAGRIVAPVIKKAANVIIDQLGMSRKGASSLAHSGVISISRDPPVVIKDKLPNFKGMSKRQILPLFEQKNLHIKITGNGGWVVDQKPPAGTKVTNDMEIELVFE</sequence>
<feature type="domain" description="PASTA" evidence="6">
    <location>
        <begin position="583"/>
        <end position="645"/>
    </location>
</feature>
<dbReference type="AlphaFoldDB" id="H7EK60"/>
<reference evidence="7 8" key="1">
    <citation type="submission" date="2011-09" db="EMBL/GenBank/DDBJ databases">
        <title>The draft genome of Treponema saccharophilum DSM 2985.</title>
        <authorList>
            <consortium name="US DOE Joint Genome Institute (JGI-PGF)"/>
            <person name="Lucas S."/>
            <person name="Copeland A."/>
            <person name="Lapidus A."/>
            <person name="Glavina del Rio T."/>
            <person name="Dalin E."/>
            <person name="Tice H."/>
            <person name="Bruce D."/>
            <person name="Goodwin L."/>
            <person name="Pitluck S."/>
            <person name="Peters L."/>
            <person name="Kyrpides N."/>
            <person name="Mavromatis K."/>
            <person name="Ivanova N."/>
            <person name="Markowitz V."/>
            <person name="Cheng J.-F."/>
            <person name="Hugenholtz P."/>
            <person name="Woyke T."/>
            <person name="Wu D."/>
            <person name="Gronow S."/>
            <person name="Wellnitz S."/>
            <person name="Brambilla E."/>
            <person name="Klenk H.-P."/>
            <person name="Eisen J.A."/>
        </authorList>
    </citation>
    <scope>NUCLEOTIDE SEQUENCE [LARGE SCALE GENOMIC DNA]</scope>
    <source>
        <strain evidence="7 8">DSM 2985</strain>
    </source>
</reference>
<dbReference type="eggNOG" id="COG0768">
    <property type="taxonomic scope" value="Bacteria"/>
</dbReference>
<proteinExistence type="predicted"/>
<dbReference type="InterPro" id="IPR036138">
    <property type="entry name" value="PBP_dimer_sf"/>
</dbReference>